<proteinExistence type="predicted"/>
<reference evidence="2" key="1">
    <citation type="submission" date="2020-08" db="EMBL/GenBank/DDBJ databases">
        <title>Genome sequencing and assembly of the red palm weevil Rhynchophorus ferrugineus.</title>
        <authorList>
            <person name="Dias G.B."/>
            <person name="Bergman C.M."/>
            <person name="Manee M."/>
        </authorList>
    </citation>
    <scope>NUCLEOTIDE SEQUENCE</scope>
    <source>
        <strain evidence="2">AA-2017</strain>
        <tissue evidence="2">Whole larva</tissue>
    </source>
</reference>
<evidence type="ECO:0000313" key="2">
    <source>
        <dbReference type="EMBL" id="KAF7263038.1"/>
    </source>
</evidence>
<dbReference type="AlphaFoldDB" id="A0A834LXU6"/>
<dbReference type="InterPro" id="IPR046450">
    <property type="entry name" value="PA_dom_sf"/>
</dbReference>
<organism evidence="2 3">
    <name type="scientific">Rhynchophorus ferrugineus</name>
    <name type="common">Red palm weevil</name>
    <name type="synonym">Curculio ferrugineus</name>
    <dbReference type="NCBI Taxonomy" id="354439"/>
    <lineage>
        <taxon>Eukaryota</taxon>
        <taxon>Metazoa</taxon>
        <taxon>Ecdysozoa</taxon>
        <taxon>Arthropoda</taxon>
        <taxon>Hexapoda</taxon>
        <taxon>Insecta</taxon>
        <taxon>Pterygota</taxon>
        <taxon>Neoptera</taxon>
        <taxon>Endopterygota</taxon>
        <taxon>Coleoptera</taxon>
        <taxon>Polyphaga</taxon>
        <taxon>Cucujiformia</taxon>
        <taxon>Curculionidae</taxon>
        <taxon>Dryophthorinae</taxon>
        <taxon>Rhynchophorus</taxon>
    </lineage>
</organism>
<dbReference type="OrthoDB" id="5357315at2759"/>
<accession>A0A834LXU6</accession>
<dbReference type="Pfam" id="PF02225">
    <property type="entry name" value="PA"/>
    <property type="match status" value="1"/>
</dbReference>
<feature type="non-terminal residue" evidence="2">
    <location>
        <position position="1"/>
    </location>
</feature>
<name>A0A834LXU6_RHYFE</name>
<gene>
    <name evidence="2" type="ORF">GWI33_003701</name>
</gene>
<dbReference type="InterPro" id="IPR003137">
    <property type="entry name" value="PA_domain"/>
</dbReference>
<dbReference type="Gene3D" id="3.50.30.30">
    <property type="match status" value="1"/>
</dbReference>
<dbReference type="Proteomes" id="UP000625711">
    <property type="component" value="Unassembled WGS sequence"/>
</dbReference>
<evidence type="ECO:0000313" key="3">
    <source>
        <dbReference type="Proteomes" id="UP000625711"/>
    </source>
</evidence>
<protein>
    <recommendedName>
        <fullName evidence="1">PA domain-containing protein</fullName>
    </recommendedName>
</protein>
<feature type="non-terminal residue" evidence="2">
    <location>
        <position position="88"/>
    </location>
</feature>
<evidence type="ECO:0000259" key="1">
    <source>
        <dbReference type="Pfam" id="PF02225"/>
    </source>
</evidence>
<comment type="caution">
    <text evidence="2">The sequence shown here is derived from an EMBL/GenBank/DDBJ whole genome shotgun (WGS) entry which is preliminary data.</text>
</comment>
<keyword evidence="3" id="KW-1185">Reference proteome</keyword>
<feature type="domain" description="PA" evidence="1">
    <location>
        <begin position="17"/>
        <end position="79"/>
    </location>
</feature>
<dbReference type="SUPFAM" id="SSF52025">
    <property type="entry name" value="PA domain"/>
    <property type="match status" value="1"/>
</dbReference>
<dbReference type="EMBL" id="JAACXV010023336">
    <property type="protein sequence ID" value="KAF7263038.1"/>
    <property type="molecule type" value="Genomic_DNA"/>
</dbReference>
<sequence length="88" mass="9849">PAYGLLVHVTSKHRPDDHTGCLYPFESSRSDGKLPLPGTPWIALMKRGQCNFDRKVENAFKSRASGVLVYNDRDSSSLDKMKLSNDPK</sequence>